<sequence>MNSSKLSYHSPSMVWMGKSKLRRNQSYAFISIALNMSIKTRAGSFGISKDTPRKLIEFLLSTLLYEGCRMKTL</sequence>
<dbReference type="EMBL" id="CABWKQ010000011">
    <property type="protein sequence ID" value="VWX34565.1"/>
    <property type="molecule type" value="Genomic_DNA"/>
</dbReference>
<gene>
    <name evidence="1" type="ORF">EXIGUO9Y_190047</name>
</gene>
<keyword evidence="2" id="KW-1185">Reference proteome</keyword>
<reference evidence="1 2" key="1">
    <citation type="submission" date="2019-10" db="EMBL/GenBank/DDBJ databases">
        <authorList>
            <person name="Karimi E."/>
        </authorList>
    </citation>
    <scope>NUCLEOTIDE SEQUENCE [LARGE SCALE GENOMIC DNA]</scope>
    <source>
        <strain evidence="1">Exiguobacterium sp. 9Y</strain>
    </source>
</reference>
<dbReference type="Proteomes" id="UP000439752">
    <property type="component" value="Unassembled WGS sequence"/>
</dbReference>
<accession>A0A653I6S2</accession>
<dbReference type="AlphaFoldDB" id="A0A653I6S2"/>
<proteinExistence type="predicted"/>
<protein>
    <submittedName>
        <fullName evidence="1">Uncharacterized protein</fullName>
    </submittedName>
</protein>
<evidence type="ECO:0000313" key="1">
    <source>
        <dbReference type="EMBL" id="VWX34565.1"/>
    </source>
</evidence>
<organism evidence="1 2">
    <name type="scientific">Exiguobacterium oxidotolerans</name>
    <dbReference type="NCBI Taxonomy" id="223958"/>
    <lineage>
        <taxon>Bacteria</taxon>
        <taxon>Bacillati</taxon>
        <taxon>Bacillota</taxon>
        <taxon>Bacilli</taxon>
        <taxon>Bacillales</taxon>
        <taxon>Bacillales Family XII. Incertae Sedis</taxon>
        <taxon>Exiguobacterium</taxon>
    </lineage>
</organism>
<name>A0A653I6S2_9BACL</name>
<evidence type="ECO:0000313" key="2">
    <source>
        <dbReference type="Proteomes" id="UP000439752"/>
    </source>
</evidence>